<name>A0A1M5P7B0_9EURY</name>
<accession>A0A1M5P7B0</accession>
<organism evidence="1 2">
    <name type="scientific">Halobaculum gomorrense</name>
    <dbReference type="NCBI Taxonomy" id="43928"/>
    <lineage>
        <taxon>Archaea</taxon>
        <taxon>Methanobacteriati</taxon>
        <taxon>Methanobacteriota</taxon>
        <taxon>Stenosarchaea group</taxon>
        <taxon>Halobacteria</taxon>
        <taxon>Halobacteriales</taxon>
        <taxon>Haloferacaceae</taxon>
        <taxon>Halobaculum</taxon>
    </lineage>
</organism>
<gene>
    <name evidence="1" type="ORF">SAMN05443636_1486</name>
</gene>
<reference evidence="1 2" key="1">
    <citation type="submission" date="2016-11" db="EMBL/GenBank/DDBJ databases">
        <authorList>
            <person name="Jaros S."/>
            <person name="Januszkiewicz K."/>
            <person name="Wedrychowicz H."/>
        </authorList>
    </citation>
    <scope>NUCLEOTIDE SEQUENCE [LARGE SCALE GENOMIC DNA]</scope>
    <source>
        <strain evidence="1 2">DSM 9297</strain>
    </source>
</reference>
<proteinExistence type="predicted"/>
<sequence>MLIAVSAAAFVATASAQLAWHERDAIGIDATEYRLDGGDNPTVTVTMTVSNPTTAAVTVRPSAVIVYDGRVSEATELTVPRTARAPNGDRTVPAGGTATVTVVADIESGMVDRTAAAIESGDALVSGTFSVTIGERSASVDV</sequence>
<evidence type="ECO:0008006" key="3">
    <source>
        <dbReference type="Google" id="ProtNLM"/>
    </source>
</evidence>
<evidence type="ECO:0000313" key="1">
    <source>
        <dbReference type="EMBL" id="SHG97694.1"/>
    </source>
</evidence>
<dbReference type="Proteomes" id="UP000184357">
    <property type="component" value="Unassembled WGS sequence"/>
</dbReference>
<dbReference type="AlphaFoldDB" id="A0A1M5P7B0"/>
<protein>
    <recommendedName>
        <fullName evidence="3">LEA14-like dessication related protein</fullName>
    </recommendedName>
</protein>
<keyword evidence="2" id="KW-1185">Reference proteome</keyword>
<evidence type="ECO:0000313" key="2">
    <source>
        <dbReference type="Proteomes" id="UP000184357"/>
    </source>
</evidence>
<dbReference type="STRING" id="43928.SAMN05443636_1486"/>
<dbReference type="EMBL" id="FQWV01000003">
    <property type="protein sequence ID" value="SHG97694.1"/>
    <property type="molecule type" value="Genomic_DNA"/>
</dbReference>